<protein>
    <submittedName>
        <fullName evidence="2">Uncharacterized protein</fullName>
    </submittedName>
</protein>
<organism evidence="2">
    <name type="scientific">Rhizophora mucronata</name>
    <name type="common">Asiatic mangrove</name>
    <dbReference type="NCBI Taxonomy" id="61149"/>
    <lineage>
        <taxon>Eukaryota</taxon>
        <taxon>Viridiplantae</taxon>
        <taxon>Streptophyta</taxon>
        <taxon>Embryophyta</taxon>
        <taxon>Tracheophyta</taxon>
        <taxon>Spermatophyta</taxon>
        <taxon>Magnoliopsida</taxon>
        <taxon>eudicotyledons</taxon>
        <taxon>Gunneridae</taxon>
        <taxon>Pentapetalae</taxon>
        <taxon>rosids</taxon>
        <taxon>fabids</taxon>
        <taxon>Malpighiales</taxon>
        <taxon>Rhizophoraceae</taxon>
        <taxon>Rhizophora</taxon>
    </lineage>
</organism>
<keyword evidence="1" id="KW-0812">Transmembrane</keyword>
<accession>A0A2P2MY15</accession>
<keyword evidence="1" id="KW-1133">Transmembrane helix</keyword>
<proteinExistence type="predicted"/>
<evidence type="ECO:0000313" key="2">
    <source>
        <dbReference type="EMBL" id="MBX35120.1"/>
    </source>
</evidence>
<sequence length="43" mass="5245">MWQFVRRICINQLTDRYNFLSFLCIASYTAIIMWFGQGESHRQ</sequence>
<dbReference type="AlphaFoldDB" id="A0A2P2MY15"/>
<evidence type="ECO:0000256" key="1">
    <source>
        <dbReference type="SAM" id="Phobius"/>
    </source>
</evidence>
<name>A0A2P2MY15_RHIMU</name>
<dbReference type="EMBL" id="GGEC01054636">
    <property type="protein sequence ID" value="MBX35120.1"/>
    <property type="molecule type" value="Transcribed_RNA"/>
</dbReference>
<feature type="transmembrane region" description="Helical" evidence="1">
    <location>
        <begin position="17"/>
        <end position="36"/>
    </location>
</feature>
<reference evidence="2" key="1">
    <citation type="submission" date="2018-02" db="EMBL/GenBank/DDBJ databases">
        <title>Rhizophora mucronata_Transcriptome.</title>
        <authorList>
            <person name="Meera S.P."/>
            <person name="Sreeshan A."/>
            <person name="Augustine A."/>
        </authorList>
    </citation>
    <scope>NUCLEOTIDE SEQUENCE</scope>
    <source>
        <tissue evidence="2">Leaf</tissue>
    </source>
</reference>
<keyword evidence="1" id="KW-0472">Membrane</keyword>